<protein>
    <submittedName>
        <fullName evidence="1">Rhamnan synthesis protein F</fullName>
    </submittedName>
</protein>
<dbReference type="Gene3D" id="3.40.50.1000">
    <property type="entry name" value="HAD superfamily/HAD-like"/>
    <property type="match status" value="1"/>
</dbReference>
<name>A0A1C3ZCS9_9GAMM</name>
<sequence length="960" mass="112784">MLLKKIKDKSKVKVRLFGITIYKRLIFINRREFLHGFFIIEKTNKRRIFRLLGFRIASKRLKIIKELPTREKIHSGKSELSNEYEVLQDSLPITIENISKIIELETIKIISFGVFDNLLIRPSLESKDVLHLLFHTVKKKYNIDLCNARLLAIDEFVHQNVSLSDIYNFIAKKLSLDEKTKLLLQQEELEIESKLLTVRKDFMYLYDMAVKNNKKIIAVSDTYLPEDFLLSVLHKNGFCKIEKIYTPVSYNKKKDNGELFNDVISNENIEPSAIFHIGGNYNSDYLQPMEKNITAIYYPYVKNILISERSIYKEILYEYANFDLGQRLLIGFSFNRVFADHYQMPKKPNVFADISCLSRLLLSPLILYIALKILQNNEIQNNYDKIYFASNNECLIEFAYNFLKDKLLNKKLPSQRLLMSKQIYHILKYEDFIRFIESIDDCDNEYYKFRNMLEDVILDKSLLEKLLNLLSEEERELLFFDNKEKCIDILKRFNLILNQYLIKLKNNLVDSLSQEVKENIGKRGIVFNLENDELLSGVLASITHILFDQIYSFNGNDNFQKNNGNIKSFCISPTINDSTSLKILMCSLLSPSKLLLENKKFQNDLLVIKNEMKDYLSQFINQFGSYVSFLDITDLSAFARLFNFSWQKSPYCEMNQLRHVFYQGSISFYKTKSIQYQLIMENYRFDNVFSATGFVNPEKRYIPKNELSLSFNKKVGIHCHLYNIDLSEEILKYLHNFPVKFDLILTIPDEKKRDLLINLFNRKIVKNLNMLSIILVPNRGRDVAPWLIETKKYQDKYDLFCHIHSKKSPHLSYSSSWRNYLFSNLIKKESVIDIFNIFEQNQSVGIIINDFYSELKCGHIQNNISLAGNYNEKKLIDQLIYKMGFSTEMCLNDLLFAAGTMFWYRPKALEQLFFLNLSYKDFPNEPIGVGGTIAHAIERLPVFVCEQNGYKGCIYTKYPS</sequence>
<reference evidence="2" key="1">
    <citation type="submission" date="2016-08" db="EMBL/GenBank/DDBJ databases">
        <authorList>
            <person name="Varghese N."/>
            <person name="Submissions Spin"/>
        </authorList>
    </citation>
    <scope>NUCLEOTIDE SEQUENCE [LARGE SCALE GENOMIC DNA]</scope>
    <source>
        <strain evidence="2">R-53144</strain>
    </source>
</reference>
<dbReference type="Proteomes" id="UP000199698">
    <property type="component" value="Unassembled WGS sequence"/>
</dbReference>
<evidence type="ECO:0000313" key="1">
    <source>
        <dbReference type="EMBL" id="SCB80197.1"/>
    </source>
</evidence>
<dbReference type="Gene3D" id="1.10.150.400">
    <property type="match status" value="1"/>
</dbReference>
<organism evidence="1 2">
    <name type="scientific">Gilliamella intestini</name>
    <dbReference type="NCBI Taxonomy" id="1798183"/>
    <lineage>
        <taxon>Bacteria</taxon>
        <taxon>Pseudomonadati</taxon>
        <taxon>Pseudomonadota</taxon>
        <taxon>Gammaproteobacteria</taxon>
        <taxon>Orbales</taxon>
        <taxon>Orbaceae</taxon>
        <taxon>Gilliamella</taxon>
    </lineage>
</organism>
<dbReference type="EMBL" id="FMBA01000004">
    <property type="protein sequence ID" value="SCB80197.1"/>
    <property type="molecule type" value="Genomic_DNA"/>
</dbReference>
<dbReference type="STRING" id="1798183.GA0061080_100430"/>
<dbReference type="InterPro" id="IPR007739">
    <property type="entry name" value="RgpF"/>
</dbReference>
<dbReference type="Pfam" id="PF05045">
    <property type="entry name" value="RgpF"/>
    <property type="match status" value="1"/>
</dbReference>
<evidence type="ECO:0000313" key="2">
    <source>
        <dbReference type="Proteomes" id="UP000199698"/>
    </source>
</evidence>
<gene>
    <name evidence="1" type="ORF">GA0061080_100430</name>
</gene>
<accession>A0A1C3ZCS9</accession>
<proteinExistence type="predicted"/>
<dbReference type="OrthoDB" id="9816424at2"/>
<dbReference type="AlphaFoldDB" id="A0A1C3ZCS9"/>
<keyword evidence="2" id="KW-1185">Reference proteome</keyword>
<dbReference type="InterPro" id="IPR023214">
    <property type="entry name" value="HAD_sf"/>
</dbReference>